<organism evidence="1 2">
    <name type="scientific">Xylaria flabelliformis</name>
    <dbReference type="NCBI Taxonomy" id="2512241"/>
    <lineage>
        <taxon>Eukaryota</taxon>
        <taxon>Fungi</taxon>
        <taxon>Dikarya</taxon>
        <taxon>Ascomycota</taxon>
        <taxon>Pezizomycotina</taxon>
        <taxon>Sordariomycetes</taxon>
        <taxon>Xylariomycetidae</taxon>
        <taxon>Xylariales</taxon>
        <taxon>Xylariaceae</taxon>
        <taxon>Xylaria</taxon>
    </lineage>
</organism>
<dbReference type="OrthoDB" id="3582307at2759"/>
<dbReference type="AlphaFoldDB" id="A0A553HML8"/>
<dbReference type="Proteomes" id="UP000319160">
    <property type="component" value="Unassembled WGS sequence"/>
</dbReference>
<proteinExistence type="predicted"/>
<sequence>MFRTMGEFALRQWHRLLSLQRQSPSSWHHDRFREELEEFYEAENWLEKLSEASDVFFAISRAKYDGFHIADLPSLQPRSIAIYGYMLAKYTSRWAYYRTLSFLCGAPSHSIVREVVNPTKDHKLETVARRHDIDPE</sequence>
<dbReference type="EMBL" id="VFLP01000071">
    <property type="protein sequence ID" value="TRX89203.1"/>
    <property type="molecule type" value="Genomic_DNA"/>
</dbReference>
<protein>
    <submittedName>
        <fullName evidence="1">Uncharacterized protein</fullName>
    </submittedName>
</protein>
<evidence type="ECO:0000313" key="2">
    <source>
        <dbReference type="Proteomes" id="UP000319160"/>
    </source>
</evidence>
<evidence type="ECO:0000313" key="1">
    <source>
        <dbReference type="EMBL" id="TRX89203.1"/>
    </source>
</evidence>
<comment type="caution">
    <text evidence="1">The sequence shown here is derived from an EMBL/GenBank/DDBJ whole genome shotgun (WGS) entry which is preliminary data.</text>
</comment>
<accession>A0A553HML8</accession>
<gene>
    <name evidence="1" type="ORF">FHL15_009901</name>
</gene>
<name>A0A553HML8_9PEZI</name>
<reference evidence="2" key="1">
    <citation type="submission" date="2019-06" db="EMBL/GenBank/DDBJ databases">
        <title>Draft genome sequence of the griseofulvin-producing fungus Xylaria cubensis strain G536.</title>
        <authorList>
            <person name="Mead M.E."/>
            <person name="Raja H.A."/>
            <person name="Steenwyk J.L."/>
            <person name="Knowles S.L."/>
            <person name="Oberlies N.H."/>
            <person name="Rokas A."/>
        </authorList>
    </citation>
    <scope>NUCLEOTIDE SEQUENCE [LARGE SCALE GENOMIC DNA]</scope>
    <source>
        <strain evidence="2">G536</strain>
    </source>
</reference>
<keyword evidence="2" id="KW-1185">Reference proteome</keyword>